<organism evidence="7 8">
    <name type="scientific">Aureimonas endophytica</name>
    <dbReference type="NCBI Taxonomy" id="2027858"/>
    <lineage>
        <taxon>Bacteria</taxon>
        <taxon>Pseudomonadati</taxon>
        <taxon>Pseudomonadota</taxon>
        <taxon>Alphaproteobacteria</taxon>
        <taxon>Hyphomicrobiales</taxon>
        <taxon>Aurantimonadaceae</taxon>
        <taxon>Aureimonas</taxon>
    </lineage>
</organism>
<dbReference type="EMBL" id="BMIQ01000004">
    <property type="protein sequence ID" value="GGE06646.1"/>
    <property type="molecule type" value="Genomic_DNA"/>
</dbReference>
<evidence type="ECO:0000313" key="8">
    <source>
        <dbReference type="Proteomes" id="UP000644699"/>
    </source>
</evidence>
<dbReference type="InterPro" id="IPR008929">
    <property type="entry name" value="Chondroitin_lyas"/>
</dbReference>
<proteinExistence type="predicted"/>
<feature type="region of interest" description="Disordered" evidence="5">
    <location>
        <begin position="1"/>
        <end position="20"/>
    </location>
</feature>
<dbReference type="PANTHER" id="PTHR39210">
    <property type="entry name" value="HEPARIN-SULFATE LYASE"/>
    <property type="match status" value="1"/>
</dbReference>
<protein>
    <submittedName>
        <fullName evidence="7">Heparinase II/III family protein</fullName>
    </submittedName>
</protein>
<dbReference type="Gene3D" id="2.70.98.70">
    <property type="match status" value="1"/>
</dbReference>
<reference evidence="7" key="2">
    <citation type="submission" date="2020-09" db="EMBL/GenBank/DDBJ databases">
        <authorList>
            <person name="Sun Q."/>
            <person name="Zhou Y."/>
        </authorList>
    </citation>
    <scope>NUCLEOTIDE SEQUENCE</scope>
    <source>
        <strain evidence="7">CGMCC 1.15367</strain>
    </source>
</reference>
<evidence type="ECO:0000256" key="2">
    <source>
        <dbReference type="ARBA" id="ARBA00022729"/>
    </source>
</evidence>
<dbReference type="InterPro" id="IPR012480">
    <property type="entry name" value="Hepar_II_III_C"/>
</dbReference>
<name>A0A916ZQK3_9HYPH</name>
<dbReference type="Proteomes" id="UP000644699">
    <property type="component" value="Unassembled WGS sequence"/>
</dbReference>
<evidence type="ECO:0000256" key="5">
    <source>
        <dbReference type="SAM" id="MobiDB-lite"/>
    </source>
</evidence>
<dbReference type="AlphaFoldDB" id="A0A916ZQK3"/>
<evidence type="ECO:0000256" key="4">
    <source>
        <dbReference type="ARBA" id="ARBA00023239"/>
    </source>
</evidence>
<keyword evidence="8" id="KW-1185">Reference proteome</keyword>
<keyword evidence="4" id="KW-0456">Lyase</keyword>
<keyword evidence="3" id="KW-0574">Periplasm</keyword>
<evidence type="ECO:0000256" key="1">
    <source>
        <dbReference type="ARBA" id="ARBA00004418"/>
    </source>
</evidence>
<sequence length="601" mass="64894">MAPTGEVRPGAKAAGGEGSGEANVELVGAQLAGRPRLMRLLVSEATRRARHALRTGPLGGWQFARLVPETLTSLPPPLHRGEPALAAEIYGGRFRLAGLLVETNGRSPFALDPPSRAFAAELHGFGWLRHLDETGDALASANARVLVSDWIRHVAPRQRPIAYETEVVARRLVAWLSYSDLLLHRADAGFRRRFLKSLAAQQRFLRQAAPEAPDGLPRLLARVALVAGAIGLQAGTPHIRLATRLLAEELDRQVFADGVHVSRNPATGIAILAELLPLARLLEAENQPMPKSLVNAIDRLLPMLRFFRHADGAVALFNGAGASDPQLMTRLLRHDETLGEPISHARQGGYQRLSAGGTVVIADTGAPPPPAFSGEAHAGTLAFEFSAGGRRFVVNCGAPDAADPRWRRLARSTAAHSTLTLADHSSSRFETTETIERLLGAPLIEGPDQVLASREDAGEGMRILAAHDGYAARFGLVHERMLFLSRRGDLIQGIDRLTGSARGVGAGGAALRFHLHPEISVSRVGEALLLSADGEVWSFQAEAAVTLEDGMFLADPAGPRRSLQLVISFDPRRRQDVAWTFQRRREACPTVDAMVRQSRAR</sequence>
<reference evidence="7" key="1">
    <citation type="journal article" date="2014" name="Int. J. Syst. Evol. Microbiol.">
        <title>Complete genome sequence of Corynebacterium casei LMG S-19264T (=DSM 44701T), isolated from a smear-ripened cheese.</title>
        <authorList>
            <consortium name="US DOE Joint Genome Institute (JGI-PGF)"/>
            <person name="Walter F."/>
            <person name="Albersmeier A."/>
            <person name="Kalinowski J."/>
            <person name="Ruckert C."/>
        </authorList>
    </citation>
    <scope>NUCLEOTIDE SEQUENCE</scope>
    <source>
        <strain evidence="7">CGMCC 1.15367</strain>
    </source>
</reference>
<gene>
    <name evidence="7" type="ORF">GCM10011390_27180</name>
</gene>
<accession>A0A916ZQK3</accession>
<dbReference type="Gene3D" id="1.50.10.100">
    <property type="entry name" value="Chondroitin AC/alginate lyase"/>
    <property type="match status" value="1"/>
</dbReference>
<keyword evidence="2" id="KW-0732">Signal</keyword>
<dbReference type="Pfam" id="PF07940">
    <property type="entry name" value="Hepar_II_III_C"/>
    <property type="match status" value="1"/>
</dbReference>
<evidence type="ECO:0000256" key="3">
    <source>
        <dbReference type="ARBA" id="ARBA00022764"/>
    </source>
</evidence>
<evidence type="ECO:0000259" key="6">
    <source>
        <dbReference type="Pfam" id="PF07940"/>
    </source>
</evidence>
<comment type="subcellular location">
    <subcellularLocation>
        <location evidence="1">Periplasm</location>
    </subcellularLocation>
</comment>
<dbReference type="GO" id="GO:0042597">
    <property type="term" value="C:periplasmic space"/>
    <property type="evidence" value="ECO:0007669"/>
    <property type="project" value="UniProtKB-SubCell"/>
</dbReference>
<dbReference type="PANTHER" id="PTHR39210:SF1">
    <property type="entry name" value="HEPARIN-SULFATE LYASE"/>
    <property type="match status" value="1"/>
</dbReference>
<evidence type="ECO:0000313" key="7">
    <source>
        <dbReference type="EMBL" id="GGE06646.1"/>
    </source>
</evidence>
<feature type="domain" description="Heparinase II/III-like C-terminal" evidence="6">
    <location>
        <begin position="339"/>
        <end position="580"/>
    </location>
</feature>
<dbReference type="GO" id="GO:0016829">
    <property type="term" value="F:lyase activity"/>
    <property type="evidence" value="ECO:0007669"/>
    <property type="project" value="UniProtKB-KW"/>
</dbReference>
<comment type="caution">
    <text evidence="7">The sequence shown here is derived from an EMBL/GenBank/DDBJ whole genome shotgun (WGS) entry which is preliminary data.</text>
</comment>